<dbReference type="RefSeq" id="XP_015281210.1">
    <property type="nucleotide sequence ID" value="XM_015425724.1"/>
</dbReference>
<comment type="subcellular location">
    <subcellularLocation>
        <location evidence="9">Cell membrane</location>
        <topology evidence="9">Multi-pass membrane protein</topology>
    </subcellularLocation>
    <subcellularLocation>
        <location evidence="1">Membrane</location>
        <topology evidence="1">Multi-pass membrane protein</topology>
    </subcellularLocation>
</comment>
<dbReference type="InterPro" id="IPR000725">
    <property type="entry name" value="Olfact_rcpt"/>
</dbReference>
<dbReference type="SUPFAM" id="SSF81321">
    <property type="entry name" value="Family A G protein-coupled receptor-like"/>
    <property type="match status" value="1"/>
</dbReference>
<accession>A0ABM1L5H3</accession>
<dbReference type="InterPro" id="IPR017452">
    <property type="entry name" value="GPCR_Rhodpsn_7TM"/>
</dbReference>
<evidence type="ECO:0000256" key="7">
    <source>
        <dbReference type="ARBA" id="ARBA00023224"/>
    </source>
</evidence>
<dbReference type="PANTHER" id="PTHR26450">
    <property type="entry name" value="OLFACTORY RECEPTOR 56B1-RELATED"/>
    <property type="match status" value="1"/>
</dbReference>
<keyword evidence="9" id="KW-1003">Cell membrane</keyword>
<evidence type="ECO:0000256" key="9">
    <source>
        <dbReference type="RuleBase" id="RU363047"/>
    </source>
</evidence>
<dbReference type="Pfam" id="PF13853">
    <property type="entry name" value="7tm_4"/>
    <property type="match status" value="1"/>
</dbReference>
<keyword evidence="6 9" id="KW-0472">Membrane</keyword>
<evidence type="ECO:0000313" key="12">
    <source>
        <dbReference type="RefSeq" id="XP_015281210.1"/>
    </source>
</evidence>
<name>A0ABM1L5H3_GEKJA</name>
<gene>
    <name evidence="12" type="primary">LOC107122612</name>
</gene>
<keyword evidence="3 8" id="KW-0812">Transmembrane</keyword>
<feature type="transmembrane region" description="Helical" evidence="9">
    <location>
        <begin position="208"/>
        <end position="230"/>
    </location>
</feature>
<evidence type="ECO:0000256" key="5">
    <source>
        <dbReference type="ARBA" id="ARBA00022989"/>
    </source>
</evidence>
<sequence>MGLVWILKARAEDVERWSAIASLSIATLAFLTVSHPSPHQGQLGFTSKIWQNRANLLHADTNPPAAPANISHHITSSSFFLLGLPGLEKEQVWISIPFFFTYLTALLGNATLLWVIWTESGLHKPVYLFLSILALTDMALPTCVVPMMLTIFWMGTQEITFVACLVQMFMIHALCAVESGMLTAMAYDRYVAIRTPLSYTSLLTANTVAKLGAAIAVRALVVVLPFPFLVKRLPFCRSHLISHSYCEHMALVKLACGDTTPNNLYGLTLSLFIVGCDLSFIFTSYGLILHAVFRLPSVKARRKALGTCGAHVGVIVILYTPGVFSFLCHRFGRNVPHHVHIFLANIYLVVPAMLNPIVYGVKTKEIRDRVLRALQIGKSIP</sequence>
<keyword evidence="7 8" id="KW-0807">Transducer</keyword>
<dbReference type="Gene3D" id="1.20.1070.10">
    <property type="entry name" value="Rhodopsin 7-helix transmembrane proteins"/>
    <property type="match status" value="1"/>
</dbReference>
<dbReference type="InterPro" id="IPR050402">
    <property type="entry name" value="OR51/52/56-like"/>
</dbReference>
<comment type="similarity">
    <text evidence="8">Belongs to the G-protein coupled receptor 1 family.</text>
</comment>
<dbReference type="PROSITE" id="PS00237">
    <property type="entry name" value="G_PROTEIN_RECEP_F1_1"/>
    <property type="match status" value="1"/>
</dbReference>
<feature type="transmembrane region" description="Helical" evidence="9">
    <location>
        <begin position="127"/>
        <end position="153"/>
    </location>
</feature>
<dbReference type="PROSITE" id="PS50262">
    <property type="entry name" value="G_PROTEIN_RECEP_F1_2"/>
    <property type="match status" value="1"/>
</dbReference>
<protein>
    <recommendedName>
        <fullName evidence="9">Olfactory receptor</fullName>
    </recommendedName>
</protein>
<evidence type="ECO:0000256" key="4">
    <source>
        <dbReference type="ARBA" id="ARBA00022725"/>
    </source>
</evidence>
<evidence type="ECO:0000256" key="3">
    <source>
        <dbReference type="ARBA" id="ARBA00022692"/>
    </source>
</evidence>
<reference evidence="12" key="1">
    <citation type="submission" date="2025-08" db="UniProtKB">
        <authorList>
            <consortium name="RefSeq"/>
        </authorList>
    </citation>
    <scope>IDENTIFICATION</scope>
</reference>
<dbReference type="GeneID" id="107122612"/>
<keyword evidence="5 9" id="KW-1133">Transmembrane helix</keyword>
<proteinExistence type="inferred from homology"/>
<evidence type="ECO:0000256" key="2">
    <source>
        <dbReference type="ARBA" id="ARBA00022606"/>
    </source>
</evidence>
<dbReference type="CDD" id="cd15917">
    <property type="entry name" value="7tmA_OR51_52-like"/>
    <property type="match status" value="1"/>
</dbReference>
<feature type="transmembrane region" description="Helical" evidence="9">
    <location>
        <begin position="159"/>
        <end position="187"/>
    </location>
</feature>
<keyword evidence="4 9" id="KW-0552">Olfaction</keyword>
<dbReference type="Proteomes" id="UP000694871">
    <property type="component" value="Unplaced"/>
</dbReference>
<organism evidence="11 12">
    <name type="scientific">Gekko japonicus</name>
    <name type="common">Schlegel's Japanese gecko</name>
    <dbReference type="NCBI Taxonomy" id="146911"/>
    <lineage>
        <taxon>Eukaryota</taxon>
        <taxon>Metazoa</taxon>
        <taxon>Chordata</taxon>
        <taxon>Craniata</taxon>
        <taxon>Vertebrata</taxon>
        <taxon>Euteleostomi</taxon>
        <taxon>Lepidosauria</taxon>
        <taxon>Squamata</taxon>
        <taxon>Bifurcata</taxon>
        <taxon>Gekkota</taxon>
        <taxon>Gekkonidae</taxon>
        <taxon>Gekkoninae</taxon>
        <taxon>Gekko</taxon>
    </lineage>
</organism>
<evidence type="ECO:0000256" key="6">
    <source>
        <dbReference type="ARBA" id="ARBA00023136"/>
    </source>
</evidence>
<evidence type="ECO:0000256" key="8">
    <source>
        <dbReference type="RuleBase" id="RU000688"/>
    </source>
</evidence>
<evidence type="ECO:0000256" key="1">
    <source>
        <dbReference type="ARBA" id="ARBA00004141"/>
    </source>
</evidence>
<evidence type="ECO:0000259" key="10">
    <source>
        <dbReference type="PROSITE" id="PS50262"/>
    </source>
</evidence>
<keyword evidence="11" id="KW-1185">Reference proteome</keyword>
<evidence type="ECO:0000313" key="11">
    <source>
        <dbReference type="Proteomes" id="UP000694871"/>
    </source>
</evidence>
<feature type="domain" description="G-protein coupled receptors family 1 profile" evidence="10">
    <location>
        <begin position="108"/>
        <end position="359"/>
    </location>
</feature>
<feature type="transmembrane region" description="Helical" evidence="9">
    <location>
        <begin position="339"/>
        <end position="361"/>
    </location>
</feature>
<feature type="transmembrane region" description="Helical" evidence="9">
    <location>
        <begin position="92"/>
        <end position="115"/>
    </location>
</feature>
<dbReference type="PANTHER" id="PTHR26450:SF179">
    <property type="entry name" value="OLFACTORY RECEPTOR"/>
    <property type="match status" value="1"/>
</dbReference>
<keyword evidence="8" id="KW-0297">G-protein coupled receptor</keyword>
<dbReference type="PRINTS" id="PR00237">
    <property type="entry name" value="GPCRRHODOPSN"/>
</dbReference>
<feature type="transmembrane region" description="Helical" evidence="9">
    <location>
        <begin position="269"/>
        <end position="292"/>
    </location>
</feature>
<dbReference type="PRINTS" id="PR00245">
    <property type="entry name" value="OLFACTORYR"/>
</dbReference>
<dbReference type="InterPro" id="IPR000276">
    <property type="entry name" value="GPCR_Rhodpsn"/>
</dbReference>
<feature type="transmembrane region" description="Helical" evidence="9">
    <location>
        <begin position="304"/>
        <end position="327"/>
    </location>
</feature>
<keyword evidence="2 9" id="KW-0716">Sensory transduction</keyword>
<keyword evidence="8 12" id="KW-0675">Receptor</keyword>